<keyword evidence="1" id="KW-0472">Membrane</keyword>
<protein>
    <submittedName>
        <fullName evidence="2">Uncharacterized protein</fullName>
    </submittedName>
</protein>
<accession>A0A140LA86</accession>
<evidence type="ECO:0000313" key="3">
    <source>
        <dbReference type="Proteomes" id="UP000070456"/>
    </source>
</evidence>
<keyword evidence="3" id="KW-1185">Reference proteome</keyword>
<organism evidence="2 3">
    <name type="scientific">Thermotalea metallivorans</name>
    <dbReference type="NCBI Taxonomy" id="520762"/>
    <lineage>
        <taxon>Bacteria</taxon>
        <taxon>Bacillati</taxon>
        <taxon>Bacillota</taxon>
        <taxon>Clostridia</taxon>
        <taxon>Peptostreptococcales</taxon>
        <taxon>Thermotaleaceae</taxon>
        <taxon>Thermotalea</taxon>
    </lineage>
</organism>
<evidence type="ECO:0000256" key="1">
    <source>
        <dbReference type="SAM" id="Phobius"/>
    </source>
</evidence>
<keyword evidence="1" id="KW-0812">Transmembrane</keyword>
<comment type="caution">
    <text evidence="2">The sequence shown here is derived from an EMBL/GenBank/DDBJ whole genome shotgun (WGS) entry which is preliminary data.</text>
</comment>
<name>A0A140LA86_9FIRM</name>
<sequence>MEWKWWILLIVLAVIAAPIKLKILKKWQANRKQKEEEKEDI</sequence>
<dbReference type="RefSeq" id="WP_278279816.1">
    <property type="nucleotide sequence ID" value="NZ_LOEE01000014.1"/>
</dbReference>
<keyword evidence="1" id="KW-1133">Transmembrane helix</keyword>
<proteinExistence type="predicted"/>
<dbReference type="AlphaFoldDB" id="A0A140LA86"/>
<dbReference type="STRING" id="520762.AN619_04460"/>
<dbReference type="Proteomes" id="UP000070456">
    <property type="component" value="Unassembled WGS sequence"/>
</dbReference>
<feature type="transmembrane region" description="Helical" evidence="1">
    <location>
        <begin position="6"/>
        <end position="24"/>
    </location>
</feature>
<evidence type="ECO:0000313" key="2">
    <source>
        <dbReference type="EMBL" id="KXG77461.1"/>
    </source>
</evidence>
<dbReference type="EMBL" id="LOEE01000014">
    <property type="protein sequence ID" value="KXG77461.1"/>
    <property type="molecule type" value="Genomic_DNA"/>
</dbReference>
<gene>
    <name evidence="2" type="ORF">AN619_04460</name>
</gene>
<reference evidence="2 3" key="1">
    <citation type="submission" date="2015-12" db="EMBL/GenBank/DDBJ databases">
        <title>Draft genome sequence of the thermoanaerobe Thermotalea metallivorans, an isolate from the runoff channel of the Great Artesian Basin, Australia.</title>
        <authorList>
            <person name="Patel B.K."/>
        </authorList>
    </citation>
    <scope>NUCLEOTIDE SEQUENCE [LARGE SCALE GENOMIC DNA]</scope>
    <source>
        <strain evidence="2 3">B2-1</strain>
    </source>
</reference>